<dbReference type="PANTHER" id="PTHR35010">
    <property type="entry name" value="BLL4672 PROTEIN-RELATED"/>
    <property type="match status" value="1"/>
</dbReference>
<protein>
    <submittedName>
        <fullName evidence="3">Helix-turn-helix domain-containing protein</fullName>
    </submittedName>
</protein>
<dbReference type="CDD" id="cd00093">
    <property type="entry name" value="HTH_XRE"/>
    <property type="match status" value="1"/>
</dbReference>
<proteinExistence type="predicted"/>
<dbReference type="Gene3D" id="3.30.450.180">
    <property type="match status" value="1"/>
</dbReference>
<dbReference type="InterPro" id="IPR001387">
    <property type="entry name" value="Cro/C1-type_HTH"/>
</dbReference>
<dbReference type="SMART" id="SM00530">
    <property type="entry name" value="HTH_XRE"/>
    <property type="match status" value="1"/>
</dbReference>
<dbReference type="GO" id="GO:0003677">
    <property type="term" value="F:DNA binding"/>
    <property type="evidence" value="ECO:0007669"/>
    <property type="project" value="InterPro"/>
</dbReference>
<dbReference type="Pfam" id="PF17765">
    <property type="entry name" value="MLTR_LBD"/>
    <property type="match status" value="1"/>
</dbReference>
<feature type="region of interest" description="Disordered" evidence="1">
    <location>
        <begin position="1"/>
        <end position="39"/>
    </location>
</feature>
<evidence type="ECO:0000313" key="3">
    <source>
        <dbReference type="EMBL" id="TKT03836.1"/>
    </source>
</evidence>
<dbReference type="AlphaFoldDB" id="A0A4U5WSS2"/>
<dbReference type="PROSITE" id="PS50943">
    <property type="entry name" value="HTH_CROC1"/>
    <property type="match status" value="1"/>
</dbReference>
<dbReference type="InterPro" id="IPR010982">
    <property type="entry name" value="Lambda_DNA-bd_dom_sf"/>
</dbReference>
<organism evidence="3 4">
    <name type="scientific">Streptomyces lasalocidi</name>
    <name type="common">Streptomyces lasaliensis</name>
    <dbReference type="NCBI Taxonomy" id="324833"/>
    <lineage>
        <taxon>Bacteria</taxon>
        <taxon>Bacillati</taxon>
        <taxon>Actinomycetota</taxon>
        <taxon>Actinomycetes</taxon>
        <taxon>Kitasatosporales</taxon>
        <taxon>Streptomycetaceae</taxon>
        <taxon>Streptomyces</taxon>
    </lineage>
</organism>
<gene>
    <name evidence="3" type="ORF">E4U91_29820</name>
</gene>
<dbReference type="SUPFAM" id="SSF47413">
    <property type="entry name" value="lambda repressor-like DNA-binding domains"/>
    <property type="match status" value="1"/>
</dbReference>
<name>A0A4U5WSS2_STRLS</name>
<reference evidence="3 4" key="1">
    <citation type="submission" date="2019-04" db="EMBL/GenBank/DDBJ databases">
        <title>Streptomyces lasaliensis sp. nov., an Actinomycete isolated from soil which produces the polyether antibiotic lasalocid.</title>
        <authorList>
            <person name="Erwin G."/>
            <person name="Haber C."/>
        </authorList>
    </citation>
    <scope>NUCLEOTIDE SEQUENCE [LARGE SCALE GENOMIC DNA]</scope>
    <source>
        <strain evidence="3 4">X-537</strain>
    </source>
</reference>
<dbReference type="EMBL" id="SZNQ01000001">
    <property type="protein sequence ID" value="TKT03836.1"/>
    <property type="molecule type" value="Genomic_DNA"/>
</dbReference>
<feature type="domain" description="HTH cro/C1-type" evidence="2">
    <location>
        <begin position="45"/>
        <end position="99"/>
    </location>
</feature>
<dbReference type="RefSeq" id="WP_137309672.1">
    <property type="nucleotide sequence ID" value="NZ_SZNQ01000001.1"/>
</dbReference>
<accession>A0A4U5WSS2</accession>
<dbReference type="Proteomes" id="UP000305929">
    <property type="component" value="Unassembled WGS sequence"/>
</dbReference>
<dbReference type="Gene3D" id="1.10.260.40">
    <property type="entry name" value="lambda repressor-like DNA-binding domains"/>
    <property type="match status" value="1"/>
</dbReference>
<dbReference type="InterPro" id="IPR041413">
    <property type="entry name" value="MLTR_LBD"/>
</dbReference>
<sequence length="297" mass="32561">MTTVATGSTAPGTPAPGSGRPAARVPAPAVPPGSAPAEQGVGPLLRAWRERRRLSQLELALRADSSARHISFVETGRSRPSEEMVLRLAEHLDVPVRERNALLLAAGYAPHYPQTPLDDPALDALREGMERLIRGYEPYPALVVDRLYDVHAANRGITLLLEGVPESLLRPPLNAMRLTLHPEGLAPRIRNLRAWRGHLLHQMERQIALHRSPELRALYEEVATYPVPEPRPGEEPDEPVAYFALPMVIEHGGRTLSFVSSISTFNTPMDVTVAELAIETFLPADPATVKYLHSLGS</sequence>
<evidence type="ECO:0000313" key="4">
    <source>
        <dbReference type="Proteomes" id="UP000305929"/>
    </source>
</evidence>
<dbReference type="OrthoDB" id="2959414at2"/>
<evidence type="ECO:0000259" key="2">
    <source>
        <dbReference type="PROSITE" id="PS50943"/>
    </source>
</evidence>
<feature type="compositionally biased region" description="Low complexity" evidence="1">
    <location>
        <begin position="1"/>
        <end position="27"/>
    </location>
</feature>
<dbReference type="PANTHER" id="PTHR35010:SF4">
    <property type="entry name" value="BLL5781 PROTEIN"/>
    <property type="match status" value="1"/>
</dbReference>
<dbReference type="Pfam" id="PF01381">
    <property type="entry name" value="HTH_3"/>
    <property type="match status" value="1"/>
</dbReference>
<comment type="caution">
    <text evidence="3">The sequence shown here is derived from an EMBL/GenBank/DDBJ whole genome shotgun (WGS) entry which is preliminary data.</text>
</comment>
<keyword evidence="4" id="KW-1185">Reference proteome</keyword>
<evidence type="ECO:0000256" key="1">
    <source>
        <dbReference type="SAM" id="MobiDB-lite"/>
    </source>
</evidence>